<dbReference type="OrthoDB" id="9799122at2"/>
<organism evidence="2 3">
    <name type="scientific">Gracilimonas mengyeensis</name>
    <dbReference type="NCBI Taxonomy" id="1302730"/>
    <lineage>
        <taxon>Bacteria</taxon>
        <taxon>Pseudomonadati</taxon>
        <taxon>Balneolota</taxon>
        <taxon>Balneolia</taxon>
        <taxon>Balneolales</taxon>
        <taxon>Balneolaceae</taxon>
        <taxon>Gracilimonas</taxon>
    </lineage>
</organism>
<gene>
    <name evidence="2" type="ORF">SAMN06265219_105125</name>
</gene>
<dbReference type="Pfam" id="PF01323">
    <property type="entry name" value="DSBA"/>
    <property type="match status" value="1"/>
</dbReference>
<dbReference type="InterPro" id="IPR036249">
    <property type="entry name" value="Thioredoxin-like_sf"/>
</dbReference>
<dbReference type="Proteomes" id="UP000317557">
    <property type="component" value="Unassembled WGS sequence"/>
</dbReference>
<dbReference type="GO" id="GO:0016853">
    <property type="term" value="F:isomerase activity"/>
    <property type="evidence" value="ECO:0007669"/>
    <property type="project" value="UniProtKB-KW"/>
</dbReference>
<dbReference type="Gene3D" id="3.40.30.10">
    <property type="entry name" value="Glutaredoxin"/>
    <property type="match status" value="1"/>
</dbReference>
<feature type="domain" description="DSBA-like thioredoxin" evidence="1">
    <location>
        <begin position="3"/>
        <end position="204"/>
    </location>
</feature>
<dbReference type="InterPro" id="IPR001853">
    <property type="entry name" value="DSBA-like_thioredoxin_dom"/>
</dbReference>
<protein>
    <submittedName>
        <fullName evidence="2">Protein disulfide-isomerase</fullName>
    </submittedName>
</protein>
<keyword evidence="3" id="KW-1185">Reference proteome</keyword>
<dbReference type="SUPFAM" id="SSF52833">
    <property type="entry name" value="Thioredoxin-like"/>
    <property type="match status" value="1"/>
</dbReference>
<dbReference type="PANTHER" id="PTHR13887">
    <property type="entry name" value="GLUTATHIONE S-TRANSFERASE KAPPA"/>
    <property type="match status" value="1"/>
</dbReference>
<name>A0A521CI20_9BACT</name>
<sequence length="215" mass="24213">MKIEIWSDVVCPFCYIGKRHMEQALEQLPEIDAEIIWRSFELDTEAPEHTDANINEVLAKKYGKDLDWAKQMNANMVKNAEDVGLDYNMDDIQPANSFKAHQLLHLAKENGLQDEMKEALLAAYFTEGKLISDSDTLVKIAEGVGLDAREAASVLEEETYKSAVRQDEHVARQIGIQGVPFFYINEKYGLSGAQPVKVFKDAFQQIESGNVATEQ</sequence>
<evidence type="ECO:0000313" key="3">
    <source>
        <dbReference type="Proteomes" id="UP000317557"/>
    </source>
</evidence>
<dbReference type="EMBL" id="FXTP01000005">
    <property type="protein sequence ID" value="SMO58350.1"/>
    <property type="molecule type" value="Genomic_DNA"/>
</dbReference>
<dbReference type="AlphaFoldDB" id="A0A521CI20"/>
<keyword evidence="2" id="KW-0413">Isomerase</keyword>
<accession>A0A521CI20</accession>
<evidence type="ECO:0000313" key="2">
    <source>
        <dbReference type="EMBL" id="SMO58350.1"/>
    </source>
</evidence>
<proteinExistence type="predicted"/>
<reference evidence="2 3" key="1">
    <citation type="submission" date="2017-05" db="EMBL/GenBank/DDBJ databases">
        <authorList>
            <person name="Varghese N."/>
            <person name="Submissions S."/>
        </authorList>
    </citation>
    <scope>NUCLEOTIDE SEQUENCE [LARGE SCALE GENOMIC DNA]</scope>
    <source>
        <strain evidence="2 3">DSM 21985</strain>
    </source>
</reference>
<evidence type="ECO:0000259" key="1">
    <source>
        <dbReference type="Pfam" id="PF01323"/>
    </source>
</evidence>
<dbReference type="RefSeq" id="WP_142453950.1">
    <property type="nucleotide sequence ID" value="NZ_FXTP01000005.1"/>
</dbReference>
<dbReference type="CDD" id="cd03024">
    <property type="entry name" value="DsbA_FrnE"/>
    <property type="match status" value="1"/>
</dbReference>
<dbReference type="PANTHER" id="PTHR13887:SF41">
    <property type="entry name" value="THIOREDOXIN SUPERFAMILY PROTEIN"/>
    <property type="match status" value="1"/>
</dbReference>
<dbReference type="GO" id="GO:0016491">
    <property type="term" value="F:oxidoreductase activity"/>
    <property type="evidence" value="ECO:0007669"/>
    <property type="project" value="InterPro"/>
</dbReference>